<dbReference type="AlphaFoldDB" id="A0AAW6AWT7"/>
<reference evidence="1" key="1">
    <citation type="submission" date="2023-01" db="EMBL/GenBank/DDBJ databases">
        <title>Human gut microbiome strain richness.</title>
        <authorList>
            <person name="Chen-Liaw A."/>
        </authorList>
    </citation>
    <scope>NUCLEOTIDE SEQUENCE</scope>
    <source>
        <strain evidence="1">B1_m1001713B170214d0_201011</strain>
    </source>
</reference>
<gene>
    <name evidence="1" type="ORF">PM006_09105</name>
</gene>
<dbReference type="Proteomes" id="UP001300871">
    <property type="component" value="Unassembled WGS sequence"/>
</dbReference>
<sequence>MIKFKDKKTDQIKFPKRVFQKADKNLYYVQFPNNDKIYSFNKKNVEFLSGEEEIEYLEKKDRRINQEVNSDIREIRDGDILVYAIERECYKCHKMTEVMTYIVYADTYENLLYPWDLKRLNEEKTVGLATLHMAYKPVEFYPIGVLGANERLDQKLMRAFPDRIEKRWSKTQGRNYAMNLCTHCGSQQGEIPIYQEINEKIKNQEPLKIIKNIRAKSIKG</sequence>
<evidence type="ECO:0000313" key="1">
    <source>
        <dbReference type="EMBL" id="MDB2000357.1"/>
    </source>
</evidence>
<name>A0AAW6AWT7_CLOSY</name>
<organism evidence="1 2">
    <name type="scientific">Clostridium symbiosum</name>
    <name type="common">Bacteroides symbiosus</name>
    <dbReference type="NCBI Taxonomy" id="1512"/>
    <lineage>
        <taxon>Bacteria</taxon>
        <taxon>Bacillati</taxon>
        <taxon>Bacillota</taxon>
        <taxon>Clostridia</taxon>
        <taxon>Lachnospirales</taxon>
        <taxon>Lachnospiraceae</taxon>
        <taxon>Otoolea</taxon>
    </lineage>
</organism>
<accession>A0AAW6AWT7</accession>
<protein>
    <submittedName>
        <fullName evidence="1">Uncharacterized protein</fullName>
    </submittedName>
</protein>
<dbReference type="EMBL" id="JAQLGM010000018">
    <property type="protein sequence ID" value="MDB2000357.1"/>
    <property type="molecule type" value="Genomic_DNA"/>
</dbReference>
<dbReference type="RefSeq" id="WP_054344914.1">
    <property type="nucleotide sequence ID" value="NZ_JAQLGH010000020.1"/>
</dbReference>
<proteinExistence type="predicted"/>
<comment type="caution">
    <text evidence="1">The sequence shown here is derived from an EMBL/GenBank/DDBJ whole genome shotgun (WGS) entry which is preliminary data.</text>
</comment>
<evidence type="ECO:0000313" key="2">
    <source>
        <dbReference type="Proteomes" id="UP001300871"/>
    </source>
</evidence>